<protein>
    <submittedName>
        <fullName evidence="1">Uncharacterized protein</fullName>
    </submittedName>
</protein>
<gene>
    <name evidence="1" type="ORF">BDR25DRAFT_319568</name>
</gene>
<dbReference type="Proteomes" id="UP000799755">
    <property type="component" value="Unassembled WGS sequence"/>
</dbReference>
<evidence type="ECO:0000313" key="2">
    <source>
        <dbReference type="Proteomes" id="UP000799755"/>
    </source>
</evidence>
<organism evidence="1 2">
    <name type="scientific">Lindgomyces ingoldianus</name>
    <dbReference type="NCBI Taxonomy" id="673940"/>
    <lineage>
        <taxon>Eukaryota</taxon>
        <taxon>Fungi</taxon>
        <taxon>Dikarya</taxon>
        <taxon>Ascomycota</taxon>
        <taxon>Pezizomycotina</taxon>
        <taxon>Dothideomycetes</taxon>
        <taxon>Pleosporomycetidae</taxon>
        <taxon>Pleosporales</taxon>
        <taxon>Lindgomycetaceae</taxon>
        <taxon>Lindgomyces</taxon>
    </lineage>
</organism>
<proteinExistence type="predicted"/>
<comment type="caution">
    <text evidence="1">The sequence shown here is derived from an EMBL/GenBank/DDBJ whole genome shotgun (WGS) entry which is preliminary data.</text>
</comment>
<evidence type="ECO:0000313" key="1">
    <source>
        <dbReference type="EMBL" id="KAF2463970.1"/>
    </source>
</evidence>
<accession>A0ACB6QCV0</accession>
<keyword evidence="2" id="KW-1185">Reference proteome</keyword>
<sequence>MVSALLQDRIGPSGLELEVRESRESEFTPLFIEKEGDAVLLASDTMERWTSGHLRAAVRLEDLPPVISLSNAASVSGKARVPERRLATMFYHAPPTMTFGLLLHFVQTENQASYEDVAAGEYLKRQNKRLYSANEVP</sequence>
<dbReference type="EMBL" id="MU003542">
    <property type="protein sequence ID" value="KAF2463970.1"/>
    <property type="molecule type" value="Genomic_DNA"/>
</dbReference>
<name>A0ACB6QCV0_9PLEO</name>
<reference evidence="1" key="1">
    <citation type="journal article" date="2020" name="Stud. Mycol.">
        <title>101 Dothideomycetes genomes: a test case for predicting lifestyles and emergence of pathogens.</title>
        <authorList>
            <person name="Haridas S."/>
            <person name="Albert R."/>
            <person name="Binder M."/>
            <person name="Bloem J."/>
            <person name="Labutti K."/>
            <person name="Salamov A."/>
            <person name="Andreopoulos B."/>
            <person name="Baker S."/>
            <person name="Barry K."/>
            <person name="Bills G."/>
            <person name="Bluhm B."/>
            <person name="Cannon C."/>
            <person name="Castanera R."/>
            <person name="Culley D."/>
            <person name="Daum C."/>
            <person name="Ezra D."/>
            <person name="Gonzalez J."/>
            <person name="Henrissat B."/>
            <person name="Kuo A."/>
            <person name="Liang C."/>
            <person name="Lipzen A."/>
            <person name="Lutzoni F."/>
            <person name="Magnuson J."/>
            <person name="Mondo S."/>
            <person name="Nolan M."/>
            <person name="Ohm R."/>
            <person name="Pangilinan J."/>
            <person name="Park H.-J."/>
            <person name="Ramirez L."/>
            <person name="Alfaro M."/>
            <person name="Sun H."/>
            <person name="Tritt A."/>
            <person name="Yoshinaga Y."/>
            <person name="Zwiers L.-H."/>
            <person name="Turgeon B."/>
            <person name="Goodwin S."/>
            <person name="Spatafora J."/>
            <person name="Crous P."/>
            <person name="Grigoriev I."/>
        </authorList>
    </citation>
    <scope>NUCLEOTIDE SEQUENCE</scope>
    <source>
        <strain evidence="1">ATCC 200398</strain>
    </source>
</reference>